<evidence type="ECO:0000256" key="7">
    <source>
        <dbReference type="ARBA" id="ARBA00022777"/>
    </source>
</evidence>
<protein>
    <recommendedName>
        <fullName evidence="3">histidine kinase</fullName>
        <ecNumber evidence="3">2.7.13.3</ecNumber>
    </recommendedName>
</protein>
<evidence type="ECO:0000256" key="4">
    <source>
        <dbReference type="ARBA" id="ARBA00022553"/>
    </source>
</evidence>
<gene>
    <name evidence="14" type="ORF">I8J32_012285</name>
</gene>
<dbReference type="InterPro" id="IPR013656">
    <property type="entry name" value="PAS_4"/>
</dbReference>
<accession>A0A975ARR8</accession>
<evidence type="ECO:0000256" key="2">
    <source>
        <dbReference type="ARBA" id="ARBA00004370"/>
    </source>
</evidence>
<feature type="domain" description="Histidine kinase" evidence="11">
    <location>
        <begin position="496"/>
        <end position="708"/>
    </location>
</feature>
<feature type="transmembrane region" description="Helical" evidence="10">
    <location>
        <begin position="6"/>
        <end position="25"/>
    </location>
</feature>
<dbReference type="SUPFAM" id="SSF55785">
    <property type="entry name" value="PYP-like sensor domain (PAS domain)"/>
    <property type="match status" value="1"/>
</dbReference>
<dbReference type="EMBL" id="CP071518">
    <property type="protein sequence ID" value="QSX77528.1"/>
    <property type="molecule type" value="Genomic_DNA"/>
</dbReference>
<dbReference type="InterPro" id="IPR050351">
    <property type="entry name" value="BphY/WalK/GraS-like"/>
</dbReference>
<dbReference type="SMART" id="SM00387">
    <property type="entry name" value="HATPase_c"/>
    <property type="match status" value="1"/>
</dbReference>
<dbReference type="KEGG" id="lsf:I8J32_012285"/>
<evidence type="ECO:0000256" key="1">
    <source>
        <dbReference type="ARBA" id="ARBA00000085"/>
    </source>
</evidence>
<dbReference type="PROSITE" id="PS50109">
    <property type="entry name" value="HIS_KIN"/>
    <property type="match status" value="1"/>
</dbReference>
<dbReference type="PROSITE" id="PS50839">
    <property type="entry name" value="CHASE"/>
    <property type="match status" value="1"/>
</dbReference>
<evidence type="ECO:0000256" key="8">
    <source>
        <dbReference type="ARBA" id="ARBA00022989"/>
    </source>
</evidence>
<dbReference type="Pfam" id="PF02518">
    <property type="entry name" value="HATPase_c"/>
    <property type="match status" value="1"/>
</dbReference>
<name>A0A975ARR8_9GAMM</name>
<keyword evidence="8 10" id="KW-1133">Transmembrane helix</keyword>
<keyword evidence="4" id="KW-0597">Phosphoprotein</keyword>
<dbReference type="GO" id="GO:0000156">
    <property type="term" value="F:phosphorelay response regulator activity"/>
    <property type="evidence" value="ECO:0007669"/>
    <property type="project" value="TreeGrafter"/>
</dbReference>
<dbReference type="InterPro" id="IPR004358">
    <property type="entry name" value="Sig_transdc_His_kin-like_C"/>
</dbReference>
<dbReference type="NCBIfam" id="TIGR00229">
    <property type="entry name" value="sensory_box"/>
    <property type="match status" value="1"/>
</dbReference>
<dbReference type="CDD" id="cd00130">
    <property type="entry name" value="PAS"/>
    <property type="match status" value="1"/>
</dbReference>
<dbReference type="Pfam" id="PF03924">
    <property type="entry name" value="CHASE"/>
    <property type="match status" value="1"/>
</dbReference>
<evidence type="ECO:0000313" key="15">
    <source>
        <dbReference type="Proteomes" id="UP000639274"/>
    </source>
</evidence>
<dbReference type="InterPro" id="IPR003661">
    <property type="entry name" value="HisK_dim/P_dom"/>
</dbReference>
<dbReference type="InterPro" id="IPR000014">
    <property type="entry name" value="PAS"/>
</dbReference>
<dbReference type="SMART" id="SM00388">
    <property type="entry name" value="HisKA"/>
    <property type="match status" value="1"/>
</dbReference>
<evidence type="ECO:0000256" key="9">
    <source>
        <dbReference type="ARBA" id="ARBA00023136"/>
    </source>
</evidence>
<evidence type="ECO:0000259" key="11">
    <source>
        <dbReference type="PROSITE" id="PS50109"/>
    </source>
</evidence>
<keyword evidence="9 10" id="KW-0472">Membrane</keyword>
<dbReference type="PANTHER" id="PTHR42878:SF15">
    <property type="entry name" value="BACTERIOPHYTOCHROME"/>
    <property type="match status" value="1"/>
</dbReference>
<dbReference type="Gene3D" id="3.30.565.10">
    <property type="entry name" value="Histidine kinase-like ATPase, C-terminal domain"/>
    <property type="match status" value="1"/>
</dbReference>
<dbReference type="GO" id="GO:0030295">
    <property type="term" value="F:protein kinase activator activity"/>
    <property type="evidence" value="ECO:0007669"/>
    <property type="project" value="TreeGrafter"/>
</dbReference>
<dbReference type="InterPro" id="IPR042240">
    <property type="entry name" value="CHASE_sf"/>
</dbReference>
<keyword evidence="5" id="KW-0808">Transferase</keyword>
<dbReference type="Pfam" id="PF00512">
    <property type="entry name" value="HisKA"/>
    <property type="match status" value="1"/>
</dbReference>
<dbReference type="PANTHER" id="PTHR42878">
    <property type="entry name" value="TWO-COMPONENT HISTIDINE KINASE"/>
    <property type="match status" value="1"/>
</dbReference>
<dbReference type="GO" id="GO:0000155">
    <property type="term" value="F:phosphorelay sensor kinase activity"/>
    <property type="evidence" value="ECO:0007669"/>
    <property type="project" value="InterPro"/>
</dbReference>
<dbReference type="Pfam" id="PF08448">
    <property type="entry name" value="PAS_4"/>
    <property type="match status" value="1"/>
</dbReference>
<feature type="domain" description="PAS" evidence="12">
    <location>
        <begin position="341"/>
        <end position="405"/>
    </location>
</feature>
<evidence type="ECO:0000313" key="14">
    <source>
        <dbReference type="EMBL" id="QSX77528.1"/>
    </source>
</evidence>
<evidence type="ECO:0000259" key="12">
    <source>
        <dbReference type="PROSITE" id="PS50112"/>
    </source>
</evidence>
<dbReference type="EC" id="2.7.13.3" evidence="3"/>
<evidence type="ECO:0000256" key="5">
    <source>
        <dbReference type="ARBA" id="ARBA00022679"/>
    </source>
</evidence>
<keyword evidence="15" id="KW-1185">Reference proteome</keyword>
<dbReference type="GO" id="GO:0007234">
    <property type="term" value="P:osmosensory signaling via phosphorelay pathway"/>
    <property type="evidence" value="ECO:0007669"/>
    <property type="project" value="TreeGrafter"/>
</dbReference>
<comment type="subcellular location">
    <subcellularLocation>
        <location evidence="2">Membrane</location>
    </subcellularLocation>
</comment>
<keyword evidence="6 10" id="KW-0812">Transmembrane</keyword>
<dbReference type="Gene3D" id="1.10.287.130">
    <property type="match status" value="1"/>
</dbReference>
<dbReference type="InterPro" id="IPR006189">
    <property type="entry name" value="CHASE_dom"/>
</dbReference>
<comment type="catalytic activity">
    <reaction evidence="1">
        <text>ATP + protein L-histidine = ADP + protein N-phospho-L-histidine.</text>
        <dbReference type="EC" id="2.7.13.3"/>
    </reaction>
</comment>
<evidence type="ECO:0000259" key="13">
    <source>
        <dbReference type="PROSITE" id="PS50839"/>
    </source>
</evidence>
<feature type="domain" description="CHASE" evidence="13">
    <location>
        <begin position="136"/>
        <end position="241"/>
    </location>
</feature>
<sequence length="708" mass="78596">MAPRHGYVLALLVLIGALVLVLSAWRIARERELRAAEEVFVSRTAEVVDRMRSRIVNYELVARGGTALFASVARPTPRQWADYVESLDLGTRFPSLTGLGYAGLVTNNRLDELQIEWRSLGYGQLQIHPRGMRDLYGPTLFLEPRTADNMAAIGGDMLTQPSLQQPMLAARDSGEARLTAPLRAAVGGPSALVLFVPVYEPGRRPDQRAARVASMRGWIYLPFDVQRFVQTSLAGQYSDLSFRLVDATGGGEIDLFTHAAPSVVPAFRHRRTMDVYGRQWRLEFDSAPLALAAPRVRALENMLALGLVASLLLYGMVLALARTEGRAQVIAQRLTEDYRRSEQRFRSSMQYSAIGTALLDNDGRIVEANAALGRIVGRPAHSLIGQPLQALFEDFDRPLAPDDEEVSSTDGPGVRRMTRHLHREGDLPRQAQLTFAPVPGNVGQDLAGLVQVEDVTDRVRAQARVQALNRTLEARVELRTRELSQANQELESFAYSVSHDLRAPLRAIEGFSRVLQERYSDRLDEAGHDYLGRVRKAAGRMGELIDAILVISRLGRAEIRHEPVDLSRIAVEVLDELRMGDRDRVVEVRIAPGLEANGDATLLRNLLGNLLGNAWKFTRDREHAVIEFASVSHPTGEREYYVRDNGAGFAQAYSDKLFRPFQRLHSPSDFAGHGIGLASVKRIIERHGGSIRAEGREGEGAVFYFTLP</sequence>
<dbReference type="PROSITE" id="PS50112">
    <property type="entry name" value="PAS"/>
    <property type="match status" value="1"/>
</dbReference>
<dbReference type="Gene3D" id="3.30.450.20">
    <property type="entry name" value="PAS domain"/>
    <property type="match status" value="1"/>
</dbReference>
<dbReference type="CDD" id="cd00082">
    <property type="entry name" value="HisKA"/>
    <property type="match status" value="1"/>
</dbReference>
<evidence type="ECO:0000256" key="3">
    <source>
        <dbReference type="ARBA" id="ARBA00012438"/>
    </source>
</evidence>
<dbReference type="Gene3D" id="3.30.450.350">
    <property type="entry name" value="CHASE domain"/>
    <property type="match status" value="1"/>
</dbReference>
<dbReference type="GO" id="GO:0005886">
    <property type="term" value="C:plasma membrane"/>
    <property type="evidence" value="ECO:0007669"/>
    <property type="project" value="UniProtKB-ARBA"/>
</dbReference>
<dbReference type="SUPFAM" id="SSF55874">
    <property type="entry name" value="ATPase domain of HSP90 chaperone/DNA topoisomerase II/histidine kinase"/>
    <property type="match status" value="1"/>
</dbReference>
<dbReference type="InterPro" id="IPR036890">
    <property type="entry name" value="HATPase_C_sf"/>
</dbReference>
<dbReference type="InterPro" id="IPR035965">
    <property type="entry name" value="PAS-like_dom_sf"/>
</dbReference>
<dbReference type="RefSeq" id="WP_200612572.1">
    <property type="nucleotide sequence ID" value="NZ_CP071518.1"/>
</dbReference>
<dbReference type="FunFam" id="1.10.287.130:FF:000070">
    <property type="entry name" value="Histidine kinase sensor protein"/>
    <property type="match status" value="1"/>
</dbReference>
<dbReference type="FunFam" id="3.30.565.10:FF:000006">
    <property type="entry name" value="Sensor histidine kinase WalK"/>
    <property type="match status" value="1"/>
</dbReference>
<organism evidence="14 15">
    <name type="scientific">Agrilutibacter solisilvae</name>
    <dbReference type="NCBI Taxonomy" id="2763317"/>
    <lineage>
        <taxon>Bacteria</taxon>
        <taxon>Pseudomonadati</taxon>
        <taxon>Pseudomonadota</taxon>
        <taxon>Gammaproteobacteria</taxon>
        <taxon>Lysobacterales</taxon>
        <taxon>Lysobacteraceae</taxon>
        <taxon>Agrilutibacter</taxon>
    </lineage>
</organism>
<dbReference type="SMART" id="SM00091">
    <property type="entry name" value="PAS"/>
    <property type="match status" value="1"/>
</dbReference>
<keyword evidence="7" id="KW-0418">Kinase</keyword>
<proteinExistence type="predicted"/>
<dbReference type="InterPro" id="IPR005467">
    <property type="entry name" value="His_kinase_dom"/>
</dbReference>
<dbReference type="AlphaFoldDB" id="A0A975ARR8"/>
<evidence type="ECO:0000256" key="10">
    <source>
        <dbReference type="SAM" id="Phobius"/>
    </source>
</evidence>
<dbReference type="InterPro" id="IPR036097">
    <property type="entry name" value="HisK_dim/P_sf"/>
</dbReference>
<dbReference type="InterPro" id="IPR003594">
    <property type="entry name" value="HATPase_dom"/>
</dbReference>
<evidence type="ECO:0000256" key="6">
    <source>
        <dbReference type="ARBA" id="ARBA00022692"/>
    </source>
</evidence>
<dbReference type="SUPFAM" id="SSF47384">
    <property type="entry name" value="Homodimeric domain of signal transducing histidine kinase"/>
    <property type="match status" value="1"/>
</dbReference>
<dbReference type="Proteomes" id="UP000639274">
    <property type="component" value="Chromosome"/>
</dbReference>
<dbReference type="SMART" id="SM01079">
    <property type="entry name" value="CHASE"/>
    <property type="match status" value="1"/>
</dbReference>
<reference evidence="14 15" key="1">
    <citation type="submission" date="2021-03" db="EMBL/GenBank/DDBJ databases">
        <title>Lysobacter sp. nov. isolated from soil of gangwondo yeongwol, south Korea.</title>
        <authorList>
            <person name="Kim K.R."/>
            <person name="Kim K.H."/>
            <person name="Jeon C.O."/>
        </authorList>
    </citation>
    <scope>NUCLEOTIDE SEQUENCE [LARGE SCALE GENOMIC DNA]</scope>
    <source>
        <strain evidence="14 15">R19</strain>
    </source>
</reference>
<dbReference type="PRINTS" id="PR00344">
    <property type="entry name" value="BCTRLSENSOR"/>
</dbReference>